<dbReference type="Proteomes" id="UP001305498">
    <property type="component" value="Chromosome"/>
</dbReference>
<gene>
    <name evidence="2" type="ORF">N8K70_01850</name>
</gene>
<dbReference type="KEGG" id="mbet:N8K70_01850"/>
<dbReference type="PANTHER" id="PTHR11365">
    <property type="entry name" value="5-OXOPROLINASE RELATED"/>
    <property type="match status" value="1"/>
</dbReference>
<dbReference type="RefSeq" id="WP_317139917.1">
    <property type="nucleotide sequence ID" value="NZ_CP118157.1"/>
</dbReference>
<evidence type="ECO:0000313" key="2">
    <source>
        <dbReference type="EMBL" id="WOF23445.1"/>
    </source>
</evidence>
<dbReference type="Pfam" id="PF02538">
    <property type="entry name" value="Hydantoinase_B"/>
    <property type="match status" value="1"/>
</dbReference>
<reference evidence="2 3" key="1">
    <citation type="submission" date="2023-02" db="EMBL/GenBank/DDBJ databases">
        <title>Microbacterium betulae sp. nov., isolated from birch wood.</title>
        <authorList>
            <person name="Pasciak M."/>
            <person name="Pawlik K.J."/>
            <person name="Martynowski D."/>
            <person name="Laczmanski L."/>
            <person name="Ciekot J."/>
            <person name="Szponar B."/>
            <person name="Wojcik-Fatla A."/>
            <person name="Mackiewicz B."/>
            <person name="Farian E."/>
            <person name="Cholewa G."/>
            <person name="Cholewa A."/>
            <person name="Dutkiewicz J."/>
        </authorList>
    </citation>
    <scope>NUCLEOTIDE SEQUENCE [LARGE SCALE GENOMIC DNA]</scope>
    <source>
        <strain evidence="2 3">AB</strain>
    </source>
</reference>
<feature type="domain" description="Hydantoinase B/oxoprolinase" evidence="1">
    <location>
        <begin position="18"/>
        <end position="536"/>
    </location>
</feature>
<dbReference type="PANTHER" id="PTHR11365:SF23">
    <property type="entry name" value="HYPOTHETICAL 5-OXOPROLINASE (EUROFUNG)-RELATED"/>
    <property type="match status" value="1"/>
</dbReference>
<dbReference type="GO" id="GO:0017168">
    <property type="term" value="F:5-oxoprolinase (ATP-hydrolyzing) activity"/>
    <property type="evidence" value="ECO:0007669"/>
    <property type="project" value="TreeGrafter"/>
</dbReference>
<dbReference type="InterPro" id="IPR003692">
    <property type="entry name" value="Hydantoinase_B"/>
</dbReference>
<sequence>MTAAGSASVRRSLHTPAVSARLQAIAVEMSYTIKRTSRSLYVKDGEDFCASVAGLDGLLLAAPDSVGSTLLTIVDVSATLEAVGPLKPGDVVITNDAHTSKGLSTHLPDIHVVAPYFHEGEIVAYGWAFIHCSDIGGRVPSSVSPFNRTVYEEGLQIPPTLLSDGGALNEPLLDLIRLNTRTAEANVSDIRAMLAGIRAGERQIAELVARYGADEFAAVQRDLQRGAAEHARALFRTLPAGTYRFSDFLDDDGVSRHPVRFAVTTRIEESGDVVVDFRGTDPQVPSAYNIVSHGRPHAMVTGRVRSVLQTLDPATPVHGGHTGAITVAAPAGSVVNAAYPAAMGVRHGSAVRVSDAVGGCFAQAAPRVMPAAGSGVVIPIVVSEQHEHGRSSQVLTRIFGGFGGAYGLDGHDGKDNSYSNLASSPMESSESELRVRVIDYSLRPDSGGAGRWRGGMGRQLTFEILADGTQVLGRGLERFTFRPWGVAGGQPGEKMRLVLNEGTERERELGKIDVLSVDRGDTVTFRSPGGGGWGDPFLRDAAAVLADVRAGLVSVEAAREAYGVCIAEDAHGLVVAAEATDAARAARPLVHDEEAHAFAFGPERDAWDDVFPEAWYDRFESVLFAAPADARQRLRTGLFDEVLAALPERFPNDQGDGRARTLARRHAEALLVALERGGT</sequence>
<protein>
    <submittedName>
        <fullName evidence="2">Hydantoinase B/oxoprolinase family protein</fullName>
    </submittedName>
</protein>
<proteinExistence type="predicted"/>
<dbReference type="AlphaFoldDB" id="A0AA97I7H7"/>
<name>A0AA97I7H7_9MICO</name>
<organism evidence="2 3">
    <name type="scientific">Microbacterium betulae</name>
    <dbReference type="NCBI Taxonomy" id="2981139"/>
    <lineage>
        <taxon>Bacteria</taxon>
        <taxon>Bacillati</taxon>
        <taxon>Actinomycetota</taxon>
        <taxon>Actinomycetes</taxon>
        <taxon>Micrococcales</taxon>
        <taxon>Microbacteriaceae</taxon>
        <taxon>Microbacterium</taxon>
    </lineage>
</organism>
<dbReference type="GO" id="GO:0006749">
    <property type="term" value="P:glutathione metabolic process"/>
    <property type="evidence" value="ECO:0007669"/>
    <property type="project" value="TreeGrafter"/>
</dbReference>
<evidence type="ECO:0000259" key="1">
    <source>
        <dbReference type="Pfam" id="PF02538"/>
    </source>
</evidence>
<dbReference type="InterPro" id="IPR045079">
    <property type="entry name" value="Oxoprolinase-like"/>
</dbReference>
<keyword evidence="3" id="KW-1185">Reference proteome</keyword>
<evidence type="ECO:0000313" key="3">
    <source>
        <dbReference type="Proteomes" id="UP001305498"/>
    </source>
</evidence>
<dbReference type="EMBL" id="CP118157">
    <property type="protein sequence ID" value="WOF23445.1"/>
    <property type="molecule type" value="Genomic_DNA"/>
</dbReference>
<dbReference type="GO" id="GO:0005829">
    <property type="term" value="C:cytosol"/>
    <property type="evidence" value="ECO:0007669"/>
    <property type="project" value="TreeGrafter"/>
</dbReference>
<accession>A0AA97I7H7</accession>